<reference evidence="3" key="1">
    <citation type="journal article" date="2021" name="Proc. Natl. Acad. Sci. U.S.A.">
        <title>Global biogeography of chemosynthetic symbionts reveals both localized and globally distributed symbiont groups. .</title>
        <authorList>
            <person name="Osvatic J.T."/>
            <person name="Wilkins L.G.E."/>
            <person name="Leibrecht L."/>
            <person name="Leray M."/>
            <person name="Zauner S."/>
            <person name="Polzin J."/>
            <person name="Camacho Y."/>
            <person name="Gros O."/>
            <person name="van Gils J.A."/>
            <person name="Eisen J.A."/>
            <person name="Petersen J.M."/>
            <person name="Yuen B."/>
        </authorList>
    </citation>
    <scope>NUCLEOTIDE SEQUENCE</scope>
    <source>
        <strain evidence="3">MAGclacostrist064TRANS</strain>
    </source>
</reference>
<dbReference type="InterPro" id="IPR029058">
    <property type="entry name" value="AB_hydrolase_fold"/>
</dbReference>
<evidence type="ECO:0000259" key="2">
    <source>
        <dbReference type="Pfam" id="PF01764"/>
    </source>
</evidence>
<dbReference type="AlphaFoldDB" id="A0A9E4KBG2"/>
<keyword evidence="1" id="KW-1133">Transmembrane helix</keyword>
<evidence type="ECO:0000256" key="1">
    <source>
        <dbReference type="SAM" id="Phobius"/>
    </source>
</evidence>
<sequence>MLIESAQSKQSNEPPPSPKLARLNCGGVAPIPPSLDTRGDRSQVLKELHCFCAGLSALIYRYNLQGLRRLLELEGADAFQGFTTEFGKGLPSNTALFSKVAMGFVFQQRAWLVFRGSDDAYDWDTNFRFFKTDEQLHSGFHDAWSGLQNRVIEWYREVSATTPSIVITGHSLGGAMGVIAAKALAEEQLNRIEAVITFGAPRVGSSDFVNEYNQTPAGIQPQDQERLTLGEVTFQSRIADDIVPKVPPRFLNFEHCGNSGNALWNNSYDVSSYFDSIAEKATNDDTIEYNFLHKANDNGLIELLSGVTKMFSSLFPLHQMFFSTADKLKQGGMSHRMVGYQSRFGAYLSFRSAIARDNQIIEQIQDETENDQTTTPKPVPLSIHNPSAFHPSLTTNPFHVEKVTGWTPVLTGVILLVLLLLGAAIFAMIRFVNPEYQLMAILALLGGTLSLGLNAIKEIKGG</sequence>
<organism evidence="3 4">
    <name type="scientific">Candidatus Thiodiazotropha taylori</name>
    <dbReference type="NCBI Taxonomy" id="2792791"/>
    <lineage>
        <taxon>Bacteria</taxon>
        <taxon>Pseudomonadati</taxon>
        <taxon>Pseudomonadota</taxon>
        <taxon>Gammaproteobacteria</taxon>
        <taxon>Chromatiales</taxon>
        <taxon>Sedimenticolaceae</taxon>
        <taxon>Candidatus Thiodiazotropha</taxon>
    </lineage>
</organism>
<feature type="transmembrane region" description="Helical" evidence="1">
    <location>
        <begin position="438"/>
        <end position="456"/>
    </location>
</feature>
<evidence type="ECO:0000313" key="4">
    <source>
        <dbReference type="Proteomes" id="UP000886667"/>
    </source>
</evidence>
<keyword evidence="1" id="KW-0812">Transmembrane</keyword>
<dbReference type="EMBL" id="JAEPCM010000209">
    <property type="protein sequence ID" value="MCG7945958.1"/>
    <property type="molecule type" value="Genomic_DNA"/>
</dbReference>
<name>A0A9E4KBG2_9GAMM</name>
<dbReference type="SUPFAM" id="SSF53474">
    <property type="entry name" value="alpha/beta-Hydrolases"/>
    <property type="match status" value="1"/>
</dbReference>
<gene>
    <name evidence="3" type="ORF">JAZ07_06365</name>
</gene>
<dbReference type="PANTHER" id="PTHR45856:SF24">
    <property type="entry name" value="FUNGAL LIPASE-LIKE DOMAIN-CONTAINING PROTEIN"/>
    <property type="match status" value="1"/>
</dbReference>
<protein>
    <submittedName>
        <fullName evidence="3">Lipase family protein</fullName>
    </submittedName>
</protein>
<accession>A0A9E4KBG2</accession>
<evidence type="ECO:0000313" key="3">
    <source>
        <dbReference type="EMBL" id="MCG7945958.1"/>
    </source>
</evidence>
<dbReference type="InterPro" id="IPR002921">
    <property type="entry name" value="Fungal_lipase-type"/>
</dbReference>
<feature type="domain" description="Fungal lipase-type" evidence="2">
    <location>
        <begin position="112"/>
        <end position="249"/>
    </location>
</feature>
<dbReference type="GO" id="GO:0006629">
    <property type="term" value="P:lipid metabolic process"/>
    <property type="evidence" value="ECO:0007669"/>
    <property type="project" value="InterPro"/>
</dbReference>
<dbReference type="Gene3D" id="3.40.50.1820">
    <property type="entry name" value="alpha/beta hydrolase"/>
    <property type="match status" value="1"/>
</dbReference>
<dbReference type="Proteomes" id="UP000886667">
    <property type="component" value="Unassembled WGS sequence"/>
</dbReference>
<comment type="caution">
    <text evidence="3">The sequence shown here is derived from an EMBL/GenBank/DDBJ whole genome shotgun (WGS) entry which is preliminary data.</text>
</comment>
<feature type="transmembrane region" description="Helical" evidence="1">
    <location>
        <begin position="409"/>
        <end position="432"/>
    </location>
</feature>
<keyword evidence="1" id="KW-0472">Membrane</keyword>
<dbReference type="PANTHER" id="PTHR45856">
    <property type="entry name" value="ALPHA/BETA-HYDROLASES SUPERFAMILY PROTEIN"/>
    <property type="match status" value="1"/>
</dbReference>
<dbReference type="CDD" id="cd00519">
    <property type="entry name" value="Lipase_3"/>
    <property type="match status" value="1"/>
</dbReference>
<proteinExistence type="predicted"/>
<dbReference type="InterPro" id="IPR051218">
    <property type="entry name" value="Sec_MonoDiacylglyc_Lipase"/>
</dbReference>
<dbReference type="Pfam" id="PF01764">
    <property type="entry name" value="Lipase_3"/>
    <property type="match status" value="1"/>
</dbReference>